<dbReference type="SUPFAM" id="SSF56784">
    <property type="entry name" value="HAD-like"/>
    <property type="match status" value="1"/>
</dbReference>
<dbReference type="OrthoDB" id="1065058at2759"/>
<name>A0A8H5IGA9_9HYPO</name>
<dbReference type="GO" id="GO:0006206">
    <property type="term" value="P:pyrimidine nucleobase metabolic process"/>
    <property type="evidence" value="ECO:0007669"/>
    <property type="project" value="TreeGrafter"/>
</dbReference>
<dbReference type="PANTHER" id="PTHR47438:SF1">
    <property type="entry name" value="PHOSPHATE METABOLISM PROTEIN 8-RELATED"/>
    <property type="match status" value="1"/>
</dbReference>
<comment type="caution">
    <text evidence="1">The sequence shown here is derived from an EMBL/GenBank/DDBJ whole genome shotgun (WGS) entry which is preliminary data.</text>
</comment>
<dbReference type="GO" id="GO:0008252">
    <property type="term" value="F:nucleotidase activity"/>
    <property type="evidence" value="ECO:0007669"/>
    <property type="project" value="TreeGrafter"/>
</dbReference>
<proteinExistence type="predicted"/>
<dbReference type="InterPro" id="IPR052791">
    <property type="entry name" value="SSM1_domain"/>
</dbReference>
<organism evidence="1 2">
    <name type="scientific">Fusarium phyllophilum</name>
    <dbReference type="NCBI Taxonomy" id="47803"/>
    <lineage>
        <taxon>Eukaryota</taxon>
        <taxon>Fungi</taxon>
        <taxon>Dikarya</taxon>
        <taxon>Ascomycota</taxon>
        <taxon>Pezizomycotina</taxon>
        <taxon>Sordariomycetes</taxon>
        <taxon>Hypocreomycetidae</taxon>
        <taxon>Hypocreales</taxon>
        <taxon>Nectriaceae</taxon>
        <taxon>Fusarium</taxon>
        <taxon>Fusarium fujikuroi species complex</taxon>
    </lineage>
</organism>
<sequence>MIGIGVKDVSSRLINAYFQNRLGFSKEETILLQGEYFKSYGLIVEGLASNYQIDPLDFNSMVDDALPLDSLIKPNPELRQLLEEIDKEKFRLWLLSNAHITHVKRVVSSLLASRPLGGQSQSFFPFHTSLTPSPFNLKSPKDFSSSSCNGLLLTDISYKAMAPLQHDPNLSEDIQPLIEVDHEVLVAKMQAIVTAVSQLKAKKDCVINSTLNQMMRAAQIESCEVATIWADITCHRIVNDFNSGGIYDVLITTFATLRIPGPQLHGPCQRGFLLEIPDAV</sequence>
<accession>A0A8H5IGA9</accession>
<dbReference type="EMBL" id="JAAOAQ010000709">
    <property type="protein sequence ID" value="KAF5536447.1"/>
    <property type="molecule type" value="Genomic_DNA"/>
</dbReference>
<dbReference type="GO" id="GO:0009166">
    <property type="term" value="P:nucleotide catabolic process"/>
    <property type="evidence" value="ECO:0007669"/>
    <property type="project" value="TreeGrafter"/>
</dbReference>
<dbReference type="PANTHER" id="PTHR47438">
    <property type="entry name" value="PHOSPHATE METABOLISM PROTEIN 8-RELATED"/>
    <property type="match status" value="1"/>
</dbReference>
<dbReference type="Proteomes" id="UP000582016">
    <property type="component" value="Unassembled WGS sequence"/>
</dbReference>
<keyword evidence="2" id="KW-1185">Reference proteome</keyword>
<gene>
    <name evidence="1" type="ORF">FPHYL_12979</name>
</gene>
<dbReference type="AlphaFoldDB" id="A0A8H5IGA9"/>
<evidence type="ECO:0000313" key="2">
    <source>
        <dbReference type="Proteomes" id="UP000582016"/>
    </source>
</evidence>
<evidence type="ECO:0000313" key="1">
    <source>
        <dbReference type="EMBL" id="KAF5536447.1"/>
    </source>
</evidence>
<protein>
    <submittedName>
        <fullName evidence="1">Pyrimidine 5 nucleotidase</fullName>
    </submittedName>
</protein>
<dbReference type="InterPro" id="IPR036412">
    <property type="entry name" value="HAD-like_sf"/>
</dbReference>
<reference evidence="1 2" key="1">
    <citation type="submission" date="2020-05" db="EMBL/GenBank/DDBJ databases">
        <title>Identification and distribution of gene clusters putatively required for synthesis of sphingolipid metabolism inhibitors in phylogenetically diverse species of the filamentous fungus Fusarium.</title>
        <authorList>
            <person name="Kim H.-S."/>
            <person name="Busman M."/>
            <person name="Brown D.W."/>
            <person name="Divon H."/>
            <person name="Uhlig S."/>
            <person name="Proctor R.H."/>
        </authorList>
    </citation>
    <scope>NUCLEOTIDE SEQUENCE [LARGE SCALE GENOMIC DNA]</scope>
    <source>
        <strain evidence="1 2">NRRL 13617</strain>
    </source>
</reference>
<dbReference type="Gene3D" id="1.10.150.450">
    <property type="match status" value="1"/>
</dbReference>